<dbReference type="EMBL" id="PYDT01000001">
    <property type="protein sequence ID" value="THU75026.1"/>
    <property type="molecule type" value="Genomic_DNA"/>
</dbReference>
<dbReference type="Proteomes" id="UP000317650">
    <property type="component" value="Chromosome 4"/>
</dbReference>
<gene>
    <name evidence="1" type="ORF">C4D60_Mb04t39580</name>
</gene>
<reference evidence="1 2" key="1">
    <citation type="journal article" date="2019" name="Nat. Plants">
        <title>Genome sequencing of Musa balbisiana reveals subgenome evolution and function divergence in polyploid bananas.</title>
        <authorList>
            <person name="Yao X."/>
        </authorList>
    </citation>
    <scope>NUCLEOTIDE SEQUENCE [LARGE SCALE GENOMIC DNA]</scope>
    <source>
        <strain evidence="2">cv. DH-PKW</strain>
        <tissue evidence="1">Leaves</tissue>
    </source>
</reference>
<protein>
    <submittedName>
        <fullName evidence="1">Uncharacterized protein</fullName>
    </submittedName>
</protein>
<comment type="caution">
    <text evidence="1">The sequence shown here is derived from an EMBL/GenBank/DDBJ whole genome shotgun (WGS) entry which is preliminary data.</text>
</comment>
<name>A0A4S8KI02_MUSBA</name>
<keyword evidence="2" id="KW-1185">Reference proteome</keyword>
<organism evidence="1 2">
    <name type="scientific">Musa balbisiana</name>
    <name type="common">Banana</name>
    <dbReference type="NCBI Taxonomy" id="52838"/>
    <lineage>
        <taxon>Eukaryota</taxon>
        <taxon>Viridiplantae</taxon>
        <taxon>Streptophyta</taxon>
        <taxon>Embryophyta</taxon>
        <taxon>Tracheophyta</taxon>
        <taxon>Spermatophyta</taxon>
        <taxon>Magnoliopsida</taxon>
        <taxon>Liliopsida</taxon>
        <taxon>Zingiberales</taxon>
        <taxon>Musaceae</taxon>
        <taxon>Musa</taxon>
    </lineage>
</organism>
<proteinExistence type="predicted"/>
<sequence length="72" mass="8461">MAETAITTLWPWKMLEANERKVGKVRFIPTDSEPEEDLDNKCMNRVVSKRVVNQKRQTAVNQTSMIKRLKRD</sequence>
<evidence type="ECO:0000313" key="1">
    <source>
        <dbReference type="EMBL" id="THU75026.1"/>
    </source>
</evidence>
<evidence type="ECO:0000313" key="2">
    <source>
        <dbReference type="Proteomes" id="UP000317650"/>
    </source>
</evidence>
<dbReference type="AlphaFoldDB" id="A0A4S8KI02"/>
<accession>A0A4S8KI02</accession>